<dbReference type="InterPro" id="IPR050278">
    <property type="entry name" value="Serine_Prot_S9B/DPPIV"/>
</dbReference>
<dbReference type="Gene3D" id="3.40.50.1820">
    <property type="entry name" value="alpha/beta hydrolase"/>
    <property type="match status" value="1"/>
</dbReference>
<feature type="domain" description="Dipeptidylpeptidase IV N-terminal" evidence="2">
    <location>
        <begin position="107"/>
        <end position="374"/>
    </location>
</feature>
<dbReference type="InterPro" id="IPR029058">
    <property type="entry name" value="AB_hydrolase_fold"/>
</dbReference>
<dbReference type="OrthoDB" id="9812921at2"/>
<dbReference type="EMBL" id="FNKK01000002">
    <property type="protein sequence ID" value="SDQ45872.1"/>
    <property type="molecule type" value="Genomic_DNA"/>
</dbReference>
<name>A0A1H1B1W0_9ACTN</name>
<evidence type="ECO:0000313" key="4">
    <source>
        <dbReference type="Proteomes" id="UP000217103"/>
    </source>
</evidence>
<evidence type="ECO:0000313" key="3">
    <source>
        <dbReference type="EMBL" id="SDQ45872.1"/>
    </source>
</evidence>
<dbReference type="InterPro" id="IPR002469">
    <property type="entry name" value="Peptidase_S9B_N"/>
</dbReference>
<evidence type="ECO:0000259" key="1">
    <source>
        <dbReference type="Pfam" id="PF00326"/>
    </source>
</evidence>
<dbReference type="PANTHER" id="PTHR11731:SF193">
    <property type="entry name" value="DIPEPTIDYL PEPTIDASE 9"/>
    <property type="match status" value="1"/>
</dbReference>
<feature type="domain" description="Peptidase S9 prolyl oligopeptidase catalytic" evidence="1">
    <location>
        <begin position="488"/>
        <end position="688"/>
    </location>
</feature>
<dbReference type="GO" id="GO:0008236">
    <property type="term" value="F:serine-type peptidase activity"/>
    <property type="evidence" value="ECO:0007669"/>
    <property type="project" value="InterPro"/>
</dbReference>
<organism evidence="3 4">
    <name type="scientific">Thermostaphylospora chromogena</name>
    <dbReference type="NCBI Taxonomy" id="35622"/>
    <lineage>
        <taxon>Bacteria</taxon>
        <taxon>Bacillati</taxon>
        <taxon>Actinomycetota</taxon>
        <taxon>Actinomycetes</taxon>
        <taxon>Streptosporangiales</taxon>
        <taxon>Thermomonosporaceae</taxon>
        <taxon>Thermostaphylospora</taxon>
    </lineage>
</organism>
<evidence type="ECO:0000259" key="2">
    <source>
        <dbReference type="Pfam" id="PF00930"/>
    </source>
</evidence>
<dbReference type="PANTHER" id="PTHR11731">
    <property type="entry name" value="PROTEASE FAMILY S9B,C DIPEPTIDYL-PEPTIDASE IV-RELATED"/>
    <property type="match status" value="1"/>
</dbReference>
<dbReference type="GO" id="GO:0008239">
    <property type="term" value="F:dipeptidyl-peptidase activity"/>
    <property type="evidence" value="ECO:0007669"/>
    <property type="project" value="TreeGrafter"/>
</dbReference>
<dbReference type="AlphaFoldDB" id="A0A1H1B1W0"/>
<sequence>MTESFPRLYARTRRFTLGVPRNFTIAPDGDRVLFLRTRSGTDPVTCLWELDVRTGAERLVADPASLGVDEEDLPPEERARRERAREAAGGVVAYATDTAATTAAFALSGSLYVTDVAAGTTRRLETPGPVVDPRPSPDGRYVAYVSGGALYAQDIATGERHELAAPESETVSYGLAEFIAAEEMERMRGYWWSPSGDAIVAARVDEAPVARWWIADPAAPERPAVEQRYPAAGTANAVVELFVLGLSGSRVAVPFEQEYLVNAGWHGDEVWLVTLSRDQRTMRLLTADPTTGATTLVREDVDEAWVDIVTGVPAWLSDGRLVWTADIDGGRRLLIGDEPVTPPTLQVRSIADVDGDTVLFRASGGDPAEIHLWLWANGSITPLTSSPGVYAGRRAGGTTVVSGQTLDREGVSVTVRSPDSRSTPIPSLAERPGLDLRVSLIRTGERDLSTAVLLPSWHEPGSARLPVLMDPYGGPHAQRVLAANNMFLTSQWFAEQGFAVVVADGRGTPGRGPAFERAVLHDLAGPVLEDQVAALHGAARQYPDDLDLDRVGIRGWSFGGFLAALAVLRRPDVFHAAVAGAPVTDWRLYDTCYTERYLGHPEQDPVPYERSSLLADAAKLERPLMIIHGLADDNVVAAHTLRLSTALLAAGRPHTVLPLSGVTHMTPQEVVAENLLLLQVDFLKRALGVTAS</sequence>
<dbReference type="InterPro" id="IPR001375">
    <property type="entry name" value="Peptidase_S9_cat"/>
</dbReference>
<keyword evidence="4" id="KW-1185">Reference proteome</keyword>
<dbReference type="Pfam" id="PF00326">
    <property type="entry name" value="Peptidase_S9"/>
    <property type="match status" value="1"/>
</dbReference>
<gene>
    <name evidence="3" type="ORF">SAMN04489764_0758</name>
</gene>
<dbReference type="SUPFAM" id="SSF53474">
    <property type="entry name" value="alpha/beta-Hydrolases"/>
    <property type="match status" value="1"/>
</dbReference>
<dbReference type="Proteomes" id="UP000217103">
    <property type="component" value="Unassembled WGS sequence"/>
</dbReference>
<dbReference type="Pfam" id="PF00930">
    <property type="entry name" value="DPPIV_N"/>
    <property type="match status" value="1"/>
</dbReference>
<dbReference type="Gene3D" id="2.140.10.30">
    <property type="entry name" value="Dipeptidylpeptidase IV, N-terminal domain"/>
    <property type="match status" value="1"/>
</dbReference>
<accession>A0A1H1B1W0</accession>
<protein>
    <submittedName>
        <fullName evidence="3">Dipeptidyl-peptidase-4</fullName>
    </submittedName>
</protein>
<proteinExistence type="predicted"/>
<reference evidence="3 4" key="1">
    <citation type="submission" date="2016-10" db="EMBL/GenBank/DDBJ databases">
        <authorList>
            <person name="de Groot N.N."/>
        </authorList>
    </citation>
    <scope>NUCLEOTIDE SEQUENCE [LARGE SCALE GENOMIC DNA]</scope>
    <source>
        <strain evidence="3 4">DSM 43794</strain>
    </source>
</reference>
<dbReference type="SUPFAM" id="SSF82171">
    <property type="entry name" value="DPP6 N-terminal domain-like"/>
    <property type="match status" value="1"/>
</dbReference>
<dbReference type="STRING" id="35622.SAMN04489764_0758"/>
<dbReference type="GO" id="GO:0006508">
    <property type="term" value="P:proteolysis"/>
    <property type="evidence" value="ECO:0007669"/>
    <property type="project" value="InterPro"/>
</dbReference>
<dbReference type="RefSeq" id="WP_093257755.1">
    <property type="nucleotide sequence ID" value="NZ_FNKK01000002.1"/>
</dbReference>